<evidence type="ECO:0000313" key="2">
    <source>
        <dbReference type="Proteomes" id="UP000054166"/>
    </source>
</evidence>
<keyword evidence="2" id="KW-1185">Reference proteome</keyword>
<dbReference type="AlphaFoldDB" id="A0A0C3FQ41"/>
<protein>
    <submittedName>
        <fullName evidence="1">Uncharacterized protein</fullName>
    </submittedName>
</protein>
<gene>
    <name evidence="1" type="ORF">PILCRDRAFT_491764</name>
</gene>
<dbReference type="EMBL" id="KN832997">
    <property type="protein sequence ID" value="KIM81834.1"/>
    <property type="molecule type" value="Genomic_DNA"/>
</dbReference>
<reference evidence="1 2" key="1">
    <citation type="submission" date="2014-04" db="EMBL/GenBank/DDBJ databases">
        <authorList>
            <consortium name="DOE Joint Genome Institute"/>
            <person name="Kuo A."/>
            <person name="Tarkka M."/>
            <person name="Buscot F."/>
            <person name="Kohler A."/>
            <person name="Nagy L.G."/>
            <person name="Floudas D."/>
            <person name="Copeland A."/>
            <person name="Barry K.W."/>
            <person name="Cichocki N."/>
            <person name="Veneault-Fourrey C."/>
            <person name="LaButti K."/>
            <person name="Lindquist E.A."/>
            <person name="Lipzen A."/>
            <person name="Lundell T."/>
            <person name="Morin E."/>
            <person name="Murat C."/>
            <person name="Sun H."/>
            <person name="Tunlid A."/>
            <person name="Henrissat B."/>
            <person name="Grigoriev I.V."/>
            <person name="Hibbett D.S."/>
            <person name="Martin F."/>
            <person name="Nordberg H.P."/>
            <person name="Cantor M.N."/>
            <person name="Hua S.X."/>
        </authorList>
    </citation>
    <scope>NUCLEOTIDE SEQUENCE [LARGE SCALE GENOMIC DNA]</scope>
    <source>
        <strain evidence="1 2">F 1598</strain>
    </source>
</reference>
<accession>A0A0C3FQ41</accession>
<dbReference type="PROSITE" id="PS51257">
    <property type="entry name" value="PROKAR_LIPOPROTEIN"/>
    <property type="match status" value="1"/>
</dbReference>
<dbReference type="HOGENOM" id="CLU_2886629_0_0_1"/>
<evidence type="ECO:0000313" key="1">
    <source>
        <dbReference type="EMBL" id="KIM81834.1"/>
    </source>
</evidence>
<reference evidence="2" key="2">
    <citation type="submission" date="2015-01" db="EMBL/GenBank/DDBJ databases">
        <title>Evolutionary Origins and Diversification of the Mycorrhizal Mutualists.</title>
        <authorList>
            <consortium name="DOE Joint Genome Institute"/>
            <consortium name="Mycorrhizal Genomics Consortium"/>
            <person name="Kohler A."/>
            <person name="Kuo A."/>
            <person name="Nagy L.G."/>
            <person name="Floudas D."/>
            <person name="Copeland A."/>
            <person name="Barry K.W."/>
            <person name="Cichocki N."/>
            <person name="Veneault-Fourrey C."/>
            <person name="LaButti K."/>
            <person name="Lindquist E.A."/>
            <person name="Lipzen A."/>
            <person name="Lundell T."/>
            <person name="Morin E."/>
            <person name="Murat C."/>
            <person name="Riley R."/>
            <person name="Ohm R."/>
            <person name="Sun H."/>
            <person name="Tunlid A."/>
            <person name="Henrissat B."/>
            <person name="Grigoriev I.V."/>
            <person name="Hibbett D.S."/>
            <person name="Martin F."/>
        </authorList>
    </citation>
    <scope>NUCLEOTIDE SEQUENCE [LARGE SCALE GENOMIC DNA]</scope>
    <source>
        <strain evidence="2">F 1598</strain>
    </source>
</reference>
<proteinExistence type="predicted"/>
<name>A0A0C3FQ41_PILCF</name>
<dbReference type="Proteomes" id="UP000054166">
    <property type="component" value="Unassembled WGS sequence"/>
</dbReference>
<sequence>MMARVVSEEMDFSGLLCSSAMLIQSCTTPPSIQPNPTHIVSLGYHTLSVTANDGGAPLTQVGK</sequence>
<dbReference type="InParanoid" id="A0A0C3FQ41"/>
<organism evidence="1 2">
    <name type="scientific">Piloderma croceum (strain F 1598)</name>
    <dbReference type="NCBI Taxonomy" id="765440"/>
    <lineage>
        <taxon>Eukaryota</taxon>
        <taxon>Fungi</taxon>
        <taxon>Dikarya</taxon>
        <taxon>Basidiomycota</taxon>
        <taxon>Agaricomycotina</taxon>
        <taxon>Agaricomycetes</taxon>
        <taxon>Agaricomycetidae</taxon>
        <taxon>Atheliales</taxon>
        <taxon>Atheliaceae</taxon>
        <taxon>Piloderma</taxon>
    </lineage>
</organism>